<sequence length="198" mass="22995">MDSIKQGHRACWALWSKASYAQYIPKNKTLGISSAETVVYTVKNRTLLEKAIRFLKTNHRNTQEPREDPPLTANTVRCLGLLALPQREKTELLKAVKRLPNSNKDQQEYLGIVQLARKTGREYQALPLCAPANPYWQVTPTQWQLENRQWDMAYQQHGWTKRDLCWDLRTNCGIEVWHEPKPDFLPGDSAPYSVFSRQ</sequence>
<protein>
    <submittedName>
        <fullName evidence="1">Uncharacterized protein</fullName>
    </submittedName>
</protein>
<dbReference type="AlphaFoldDB" id="A0A1Y2E9Q5"/>
<accession>A0A1Y2E9Q5</accession>
<comment type="caution">
    <text evidence="1">The sequence shown here is derived from an EMBL/GenBank/DDBJ whole genome shotgun (WGS) entry which is preliminary data.</text>
</comment>
<organism evidence="1 2">
    <name type="scientific">Pseudomassariella vexata</name>
    <dbReference type="NCBI Taxonomy" id="1141098"/>
    <lineage>
        <taxon>Eukaryota</taxon>
        <taxon>Fungi</taxon>
        <taxon>Dikarya</taxon>
        <taxon>Ascomycota</taxon>
        <taxon>Pezizomycotina</taxon>
        <taxon>Sordariomycetes</taxon>
        <taxon>Xylariomycetidae</taxon>
        <taxon>Amphisphaeriales</taxon>
        <taxon>Pseudomassariaceae</taxon>
        <taxon>Pseudomassariella</taxon>
    </lineage>
</organism>
<name>A0A1Y2E9Q5_9PEZI</name>
<gene>
    <name evidence="1" type="ORF">BCR38DRAFT_407556</name>
</gene>
<evidence type="ECO:0000313" key="1">
    <source>
        <dbReference type="EMBL" id="ORY67595.1"/>
    </source>
</evidence>
<dbReference type="EMBL" id="MCFJ01000004">
    <property type="protein sequence ID" value="ORY67595.1"/>
    <property type="molecule type" value="Genomic_DNA"/>
</dbReference>
<evidence type="ECO:0000313" key="2">
    <source>
        <dbReference type="Proteomes" id="UP000193689"/>
    </source>
</evidence>
<dbReference type="Proteomes" id="UP000193689">
    <property type="component" value="Unassembled WGS sequence"/>
</dbReference>
<dbReference type="RefSeq" id="XP_040718219.1">
    <property type="nucleotide sequence ID" value="XM_040858179.1"/>
</dbReference>
<reference evidence="1 2" key="1">
    <citation type="submission" date="2016-07" db="EMBL/GenBank/DDBJ databases">
        <title>Pervasive Adenine N6-methylation of Active Genes in Fungi.</title>
        <authorList>
            <consortium name="DOE Joint Genome Institute"/>
            <person name="Mondo S.J."/>
            <person name="Dannebaum R.O."/>
            <person name="Kuo R.C."/>
            <person name="Labutti K."/>
            <person name="Haridas S."/>
            <person name="Kuo A."/>
            <person name="Salamov A."/>
            <person name="Ahrendt S.R."/>
            <person name="Lipzen A."/>
            <person name="Sullivan W."/>
            <person name="Andreopoulos W.B."/>
            <person name="Clum A."/>
            <person name="Lindquist E."/>
            <person name="Daum C."/>
            <person name="Ramamoorthy G.K."/>
            <person name="Gryganskyi A."/>
            <person name="Culley D."/>
            <person name="Magnuson J.K."/>
            <person name="James T.Y."/>
            <person name="O'Malley M.A."/>
            <person name="Stajich J.E."/>
            <person name="Spatafora J.W."/>
            <person name="Visel A."/>
            <person name="Grigoriev I.V."/>
        </authorList>
    </citation>
    <scope>NUCLEOTIDE SEQUENCE [LARGE SCALE GENOMIC DNA]</scope>
    <source>
        <strain evidence="1 2">CBS 129021</strain>
    </source>
</reference>
<keyword evidence="2" id="KW-1185">Reference proteome</keyword>
<dbReference type="InParanoid" id="A0A1Y2E9Q5"/>
<proteinExistence type="predicted"/>
<dbReference type="GeneID" id="63774391"/>